<dbReference type="InterPro" id="IPR027417">
    <property type="entry name" value="P-loop_NTPase"/>
</dbReference>
<dbReference type="Pfam" id="PF20437">
    <property type="entry name" value="LonC_helical"/>
    <property type="match status" value="1"/>
</dbReference>
<dbReference type="GO" id="GO:0005524">
    <property type="term" value="F:ATP binding"/>
    <property type="evidence" value="ECO:0007669"/>
    <property type="project" value="InterPro"/>
</dbReference>
<keyword evidence="2" id="KW-0378">Hydrolase</keyword>
<dbReference type="Gene3D" id="3.30.230.10">
    <property type="match status" value="1"/>
</dbReference>
<dbReference type="AlphaFoldDB" id="A0A1M7AEK9"/>
<dbReference type="Proteomes" id="UP000184191">
    <property type="component" value="Unassembled WGS sequence"/>
</dbReference>
<evidence type="ECO:0000313" key="4">
    <source>
        <dbReference type="EMBL" id="SHL41117.1"/>
    </source>
</evidence>
<dbReference type="GO" id="GO:0030163">
    <property type="term" value="P:protein catabolic process"/>
    <property type="evidence" value="ECO:0007669"/>
    <property type="project" value="InterPro"/>
</dbReference>
<dbReference type="InterPro" id="IPR046844">
    <property type="entry name" value="Lon-like_helical"/>
</dbReference>
<dbReference type="InterPro" id="IPR041699">
    <property type="entry name" value="AAA_32"/>
</dbReference>
<dbReference type="SUPFAM" id="SSF52540">
    <property type="entry name" value="P-loop containing nucleoside triphosphate hydrolases"/>
    <property type="match status" value="1"/>
</dbReference>
<dbReference type="Pfam" id="PF05362">
    <property type="entry name" value="Lon_C"/>
    <property type="match status" value="1"/>
</dbReference>
<dbReference type="Gene3D" id="3.40.50.300">
    <property type="entry name" value="P-loop containing nucleotide triphosphate hydrolases"/>
    <property type="match status" value="2"/>
</dbReference>
<dbReference type="GO" id="GO:0004252">
    <property type="term" value="F:serine-type endopeptidase activity"/>
    <property type="evidence" value="ECO:0007669"/>
    <property type="project" value="UniProtKB-UniRule"/>
</dbReference>
<accession>A0A1M7AEK9</accession>
<comment type="similarity">
    <text evidence="2">Belongs to the peptidase S16 family.</text>
</comment>
<dbReference type="EMBL" id="FRBN01000013">
    <property type="protein sequence ID" value="SHL41117.1"/>
    <property type="molecule type" value="Genomic_DNA"/>
</dbReference>
<feature type="active site" evidence="2">
    <location>
        <position position="668"/>
    </location>
</feature>
<sequence length="821" mass="90099">MAKKKSKAESLPTGLAPEVLRVECDPADLGFETTADLRSAHTMIGQDRAIDAINLAASIAHKDFNIYVLGRMGMGRHETVSKLISEQAADRPAPSDWVYVNNFDAPHKPNAMQLAAGSASLLKSAMQDLVDDLANEIPALFESEEYQTQRRAIEEEFGQRHEEPIAEFAERAAKEGVALLRTPMGFMLAAIIDGKPIKPEVYEALAPEERKEIDAKVERLQDRLAKVLRHGPQLEKEYRQRIEELHAGLAERVVSLRVKEVADQFRKIAEVGIYLEKVRKDMISNAELFLVSKEEENNGPFPEVIRKFHLEPQFDRYAVNIMVSHEASKDVAAPVVSEDLPTLHHLTGRIEHISEMGTLVTNFTLIKPGALHRANGGFLVLDALRLLSEPYAWEALKRSLQSQSISITSLGDRLGLVSTVSLEPDPIPLNLRVVLIGDRRLHMLLCLLDPEFNELFKLQADFEDDLPRTAKNTRLMARVVAGYAQQENLRPMSAAAAAALLDQAVRLADDSKKFTLQLGALKDVMREADHYAGQAGKDLITDADIAQAITQADRRASRIQERLQEAVARKTILIDTVGSVVGQVNGLSVIGTGQHYFGRPSRITARVRMGAGKVIDIEREVELGGPLHSKGVLILGGFLASRYARDVPMSLHASLVFEQSYGGVDGDSASSAELYALLSALSGVPIRQGLAVTGSVNQNGEVQAIGGVNEKIEGFFDTCKARRLTGKQGVLIPAANVDHLMLRHDIVEAARAGKFRVIAIKTIDEGIEALTGRVAGKRKRSGAFPEGSINALVEAQLRAFAENRRHFARNVLAPPKPEDMT</sequence>
<keyword evidence="5" id="KW-1185">Reference proteome</keyword>
<dbReference type="RefSeq" id="WP_073198452.1">
    <property type="nucleotide sequence ID" value="NZ_FRBN01000013.1"/>
</dbReference>
<dbReference type="InterPro" id="IPR046843">
    <property type="entry name" value="LonB_AAA-LID"/>
</dbReference>
<dbReference type="GO" id="GO:0004176">
    <property type="term" value="F:ATP-dependent peptidase activity"/>
    <property type="evidence" value="ECO:0007669"/>
    <property type="project" value="UniProtKB-UniRule"/>
</dbReference>
<dbReference type="SUPFAM" id="SSF54211">
    <property type="entry name" value="Ribosomal protein S5 domain 2-like"/>
    <property type="match status" value="1"/>
</dbReference>
<dbReference type="InterPro" id="IPR014721">
    <property type="entry name" value="Ribsml_uS5_D2-typ_fold_subgr"/>
</dbReference>
<dbReference type="InterPro" id="IPR020568">
    <property type="entry name" value="Ribosomal_Su5_D2-typ_SF"/>
</dbReference>
<dbReference type="STRING" id="1054996.SAMN05444414_11349"/>
<organism evidence="4 5">
    <name type="scientific">Roseovarius marisflavi</name>
    <dbReference type="NCBI Taxonomy" id="1054996"/>
    <lineage>
        <taxon>Bacteria</taxon>
        <taxon>Pseudomonadati</taxon>
        <taxon>Pseudomonadota</taxon>
        <taxon>Alphaproteobacteria</taxon>
        <taxon>Rhodobacterales</taxon>
        <taxon>Roseobacteraceae</taxon>
        <taxon>Roseovarius</taxon>
    </lineage>
</organism>
<reference evidence="5" key="1">
    <citation type="submission" date="2016-11" db="EMBL/GenBank/DDBJ databases">
        <authorList>
            <person name="Varghese N."/>
            <person name="Submissions S."/>
        </authorList>
    </citation>
    <scope>NUCLEOTIDE SEQUENCE [LARGE SCALE GENOMIC DNA]</scope>
    <source>
        <strain evidence="5">DSM 29327</strain>
    </source>
</reference>
<gene>
    <name evidence="4" type="ORF">SAMN05444414_11349</name>
</gene>
<dbReference type="PRINTS" id="PR00830">
    <property type="entry name" value="ENDOLAPTASE"/>
</dbReference>
<evidence type="ECO:0000256" key="1">
    <source>
        <dbReference type="ARBA" id="ARBA00022670"/>
    </source>
</evidence>
<name>A0A1M7AEK9_9RHOB</name>
<proteinExistence type="inferred from homology"/>
<dbReference type="Gene3D" id="1.10.8.60">
    <property type="match status" value="1"/>
</dbReference>
<comment type="catalytic activity">
    <reaction evidence="2">
        <text>Hydrolysis of proteins in presence of ATP.</text>
        <dbReference type="EC" id="3.4.21.53"/>
    </reaction>
</comment>
<dbReference type="Pfam" id="PF13654">
    <property type="entry name" value="AAA_32"/>
    <property type="match status" value="1"/>
</dbReference>
<dbReference type="PANTHER" id="PTHR10046">
    <property type="entry name" value="ATP DEPENDENT LON PROTEASE FAMILY MEMBER"/>
    <property type="match status" value="1"/>
</dbReference>
<keyword evidence="2" id="KW-0720">Serine protease</keyword>
<dbReference type="Pfam" id="PF20436">
    <property type="entry name" value="LonB_AAA-LID"/>
    <property type="match status" value="1"/>
</dbReference>
<dbReference type="OrthoDB" id="9758568at2"/>
<dbReference type="GO" id="GO:0006508">
    <property type="term" value="P:proteolysis"/>
    <property type="evidence" value="ECO:0007669"/>
    <property type="project" value="UniProtKB-KW"/>
</dbReference>
<evidence type="ECO:0000259" key="3">
    <source>
        <dbReference type="PROSITE" id="PS51786"/>
    </source>
</evidence>
<feature type="domain" description="Lon proteolytic" evidence="3">
    <location>
        <begin position="578"/>
        <end position="773"/>
    </location>
</feature>
<dbReference type="InterPro" id="IPR008269">
    <property type="entry name" value="Lon_proteolytic"/>
</dbReference>
<feature type="active site" evidence="2">
    <location>
        <position position="711"/>
    </location>
</feature>
<dbReference type="EC" id="3.4.21.53" evidence="2"/>
<dbReference type="InterPro" id="IPR027065">
    <property type="entry name" value="Lon_Prtase"/>
</dbReference>
<protein>
    <recommendedName>
        <fullName evidence="2">endopeptidase La</fullName>
        <ecNumber evidence="2">3.4.21.53</ecNumber>
    </recommendedName>
</protein>
<keyword evidence="1 2" id="KW-0645">Protease</keyword>
<evidence type="ECO:0000313" key="5">
    <source>
        <dbReference type="Proteomes" id="UP000184191"/>
    </source>
</evidence>
<evidence type="ECO:0000256" key="2">
    <source>
        <dbReference type="PROSITE-ProRule" id="PRU01122"/>
    </source>
</evidence>
<dbReference type="PROSITE" id="PS51786">
    <property type="entry name" value="LON_PROTEOLYTIC"/>
    <property type="match status" value="1"/>
</dbReference>